<comment type="subcellular location">
    <subcellularLocation>
        <location evidence="1">Membrane</location>
        <topology evidence="1">Multi-pass membrane protein</topology>
    </subcellularLocation>
</comment>
<organism evidence="7 8">
    <name type="scientific">Xylocopa violacea</name>
    <name type="common">Violet carpenter bee</name>
    <name type="synonym">Apis violacea</name>
    <dbReference type="NCBI Taxonomy" id="135666"/>
    <lineage>
        <taxon>Eukaryota</taxon>
        <taxon>Metazoa</taxon>
        <taxon>Ecdysozoa</taxon>
        <taxon>Arthropoda</taxon>
        <taxon>Hexapoda</taxon>
        <taxon>Insecta</taxon>
        <taxon>Pterygota</taxon>
        <taxon>Neoptera</taxon>
        <taxon>Endopterygota</taxon>
        <taxon>Hymenoptera</taxon>
        <taxon>Apocrita</taxon>
        <taxon>Aculeata</taxon>
        <taxon>Apoidea</taxon>
        <taxon>Anthophila</taxon>
        <taxon>Apidae</taxon>
        <taxon>Xylocopa</taxon>
        <taxon>Xylocopa</taxon>
    </lineage>
</organism>
<evidence type="ECO:0000256" key="4">
    <source>
        <dbReference type="ARBA" id="ARBA00023136"/>
    </source>
</evidence>
<keyword evidence="4 6" id="KW-0472">Membrane</keyword>
<gene>
    <name evidence="7" type="ORF">XYLVIOL_LOCUS10733</name>
</gene>
<keyword evidence="8" id="KW-1185">Reference proteome</keyword>
<evidence type="ECO:0000313" key="7">
    <source>
        <dbReference type="EMBL" id="CAL7951853.1"/>
    </source>
</evidence>
<keyword evidence="2 6" id="KW-0812">Transmembrane</keyword>
<feature type="transmembrane region" description="Helical" evidence="6">
    <location>
        <begin position="50"/>
        <end position="70"/>
    </location>
</feature>
<evidence type="ECO:0000256" key="2">
    <source>
        <dbReference type="ARBA" id="ARBA00022692"/>
    </source>
</evidence>
<comment type="caution">
    <text evidence="7">The sequence shown here is derived from an EMBL/GenBank/DDBJ whole genome shotgun (WGS) entry which is preliminary data.</text>
</comment>
<dbReference type="EMBL" id="CAXAJV020001301">
    <property type="protein sequence ID" value="CAL7951853.1"/>
    <property type="molecule type" value="Genomic_DNA"/>
</dbReference>
<protein>
    <recommendedName>
        <fullName evidence="9">Tetraspanin</fullName>
    </recommendedName>
</protein>
<evidence type="ECO:0000256" key="3">
    <source>
        <dbReference type="ARBA" id="ARBA00022989"/>
    </source>
</evidence>
<sequence length="256" mass="28035">MAQLLICLRYFLSGGAIVVGVCGLIESICAGYFIYQLYEYSPLTPNNVCGSSITLLVMGLITGVVAWCTWQFLDFTNTGQVIIFSVALILIMIVNLSAGTWALVKHEQVDLLPKAHLERVFKLAASDDKSIWDSMQSKLLCCGVNGPSDYKDLDAIPWSCCDTSSSNSSDNKGVCTTMYAHGCQHVVISRTRSILLHVFLLALCTVSLQVCFITCMFCYVRACRERREKRKIEKAASQSRARASNDAGAAGSLLSN</sequence>
<dbReference type="SUPFAM" id="SSF48652">
    <property type="entry name" value="Tetraspanin"/>
    <property type="match status" value="1"/>
</dbReference>
<dbReference type="InterPro" id="IPR018499">
    <property type="entry name" value="Tetraspanin/Peripherin"/>
</dbReference>
<feature type="transmembrane region" description="Helical" evidence="6">
    <location>
        <begin position="194"/>
        <end position="220"/>
    </location>
</feature>
<feature type="transmembrane region" description="Helical" evidence="6">
    <location>
        <begin position="12"/>
        <end position="38"/>
    </location>
</feature>
<evidence type="ECO:0000256" key="1">
    <source>
        <dbReference type="ARBA" id="ARBA00004141"/>
    </source>
</evidence>
<evidence type="ECO:0008006" key="9">
    <source>
        <dbReference type="Google" id="ProtNLM"/>
    </source>
</evidence>
<feature type="region of interest" description="Disordered" evidence="5">
    <location>
        <begin position="234"/>
        <end position="256"/>
    </location>
</feature>
<evidence type="ECO:0000256" key="5">
    <source>
        <dbReference type="SAM" id="MobiDB-lite"/>
    </source>
</evidence>
<evidence type="ECO:0000256" key="6">
    <source>
        <dbReference type="SAM" id="Phobius"/>
    </source>
</evidence>
<name>A0ABP1PF48_XYLVO</name>
<feature type="transmembrane region" description="Helical" evidence="6">
    <location>
        <begin position="82"/>
        <end position="104"/>
    </location>
</feature>
<dbReference type="Pfam" id="PF00335">
    <property type="entry name" value="Tetraspanin"/>
    <property type="match status" value="1"/>
</dbReference>
<evidence type="ECO:0000313" key="8">
    <source>
        <dbReference type="Proteomes" id="UP001642520"/>
    </source>
</evidence>
<dbReference type="Proteomes" id="UP001642520">
    <property type="component" value="Unassembled WGS sequence"/>
</dbReference>
<reference evidence="7 8" key="1">
    <citation type="submission" date="2024-08" db="EMBL/GenBank/DDBJ databases">
        <authorList>
            <person name="Will J Nash"/>
            <person name="Angela Man"/>
            <person name="Seanna McTaggart"/>
            <person name="Kendall Baker"/>
            <person name="Tom Barker"/>
            <person name="Leah Catchpole"/>
            <person name="Alex Durrant"/>
            <person name="Karim Gharbi"/>
            <person name="Naomi Irish"/>
            <person name="Gemy Kaithakottil"/>
            <person name="Debby Ku"/>
            <person name="Aaliyah Providence"/>
            <person name="Felix Shaw"/>
            <person name="David Swarbreck"/>
            <person name="Chris Watkins"/>
            <person name="Ann M. McCartney"/>
            <person name="Giulio Formenti"/>
            <person name="Alice Mouton"/>
            <person name="Noel Vella"/>
            <person name="Bjorn M von Reumont"/>
            <person name="Adriana Vella"/>
            <person name="Wilfried Haerty"/>
        </authorList>
    </citation>
    <scope>NUCLEOTIDE SEQUENCE [LARGE SCALE GENOMIC DNA]</scope>
</reference>
<dbReference type="Gene3D" id="1.10.1450.10">
    <property type="entry name" value="Tetraspanin"/>
    <property type="match status" value="1"/>
</dbReference>
<dbReference type="InterPro" id="IPR008952">
    <property type="entry name" value="Tetraspanin_EC2_sf"/>
</dbReference>
<keyword evidence="3 6" id="KW-1133">Transmembrane helix</keyword>
<accession>A0ABP1PF48</accession>
<proteinExistence type="predicted"/>